<feature type="transmembrane region" description="Helical" evidence="1">
    <location>
        <begin position="182"/>
        <end position="203"/>
    </location>
</feature>
<comment type="caution">
    <text evidence="2">The sequence shown here is derived from an EMBL/GenBank/DDBJ whole genome shotgun (WGS) entry which is preliminary data.</text>
</comment>
<evidence type="ECO:0000256" key="1">
    <source>
        <dbReference type="SAM" id="Phobius"/>
    </source>
</evidence>
<keyword evidence="1" id="KW-0472">Membrane</keyword>
<feature type="transmembrane region" description="Helical" evidence="1">
    <location>
        <begin position="44"/>
        <end position="65"/>
    </location>
</feature>
<evidence type="ECO:0000313" key="2">
    <source>
        <dbReference type="EMBL" id="GHJ33234.1"/>
    </source>
</evidence>
<accession>A0ABQ3UC99</accession>
<feature type="transmembrane region" description="Helical" evidence="1">
    <location>
        <begin position="6"/>
        <end position="24"/>
    </location>
</feature>
<sequence>MPEWLLMTLVMAGTCVVVVIGALLNARRLGAGTDPDETPDVLDYMIMMIGVVYAIVLGLAIAGVWEARGAAQDGVRTEAQALHEVTERVSVYPRPVRDRVRDDVDAYVRHVVHTEWKVMLDKGELTDRGAELLTTLRRDVTLATPHSVLQAQAYQPMVDQVAAVDEARGARQQSAGPTMPHLVWFGLVLGAALVIGLVFTLQIRRSPRELMLAVMFTALIVFLLFLVWDFDEPFGRAVGDSTTAFTDLFPSARGGS</sequence>
<dbReference type="Pfam" id="PF14023">
    <property type="entry name" value="Bestrophin-like"/>
    <property type="match status" value="1"/>
</dbReference>
<keyword evidence="1" id="KW-0812">Transmembrane</keyword>
<dbReference type="EMBL" id="BNEK01000005">
    <property type="protein sequence ID" value="GHJ33234.1"/>
    <property type="molecule type" value="Genomic_DNA"/>
</dbReference>
<dbReference type="InterPro" id="IPR025333">
    <property type="entry name" value="DUF4239"/>
</dbReference>
<keyword evidence="3" id="KW-1185">Reference proteome</keyword>
<dbReference type="RefSeq" id="WP_062011874.1">
    <property type="nucleotide sequence ID" value="NZ_BNEK01000005.1"/>
</dbReference>
<protein>
    <submittedName>
        <fullName evidence="2">Membrane protein</fullName>
    </submittedName>
</protein>
<gene>
    <name evidence="2" type="ORF">TPA0910_76670</name>
</gene>
<name>A0ABQ3UC99_STRHY</name>
<reference evidence="2" key="1">
    <citation type="submission" date="2024-05" db="EMBL/GenBank/DDBJ databases">
        <title>Whole genome shotgun sequence of Streptomyces hygroscopicus NBRC 113678.</title>
        <authorList>
            <person name="Komaki H."/>
            <person name="Tamura T."/>
        </authorList>
    </citation>
    <scope>NUCLEOTIDE SEQUENCE</scope>
    <source>
        <strain evidence="2">N11-34</strain>
    </source>
</reference>
<dbReference type="Proteomes" id="UP001054854">
    <property type="component" value="Unassembled WGS sequence"/>
</dbReference>
<evidence type="ECO:0000313" key="3">
    <source>
        <dbReference type="Proteomes" id="UP001054854"/>
    </source>
</evidence>
<keyword evidence="1" id="KW-1133">Transmembrane helix</keyword>
<proteinExistence type="predicted"/>
<organism evidence="2 3">
    <name type="scientific">Streptomyces hygroscopicus</name>
    <dbReference type="NCBI Taxonomy" id="1912"/>
    <lineage>
        <taxon>Bacteria</taxon>
        <taxon>Bacillati</taxon>
        <taxon>Actinomycetota</taxon>
        <taxon>Actinomycetes</taxon>
        <taxon>Kitasatosporales</taxon>
        <taxon>Streptomycetaceae</taxon>
        <taxon>Streptomyces</taxon>
        <taxon>Streptomyces violaceusniger group</taxon>
    </lineage>
</organism>
<feature type="transmembrane region" description="Helical" evidence="1">
    <location>
        <begin position="210"/>
        <end position="228"/>
    </location>
</feature>